<dbReference type="EMBL" id="BTGD01000027">
    <property type="protein sequence ID" value="GMM59182.1"/>
    <property type="molecule type" value="Genomic_DNA"/>
</dbReference>
<comment type="caution">
    <text evidence="1">The sequence shown here is derived from an EMBL/GenBank/DDBJ whole genome shotgun (WGS) entry which is preliminary data.</text>
</comment>
<evidence type="ECO:0000313" key="1">
    <source>
        <dbReference type="EMBL" id="GMM59182.1"/>
    </source>
</evidence>
<name>A0AAV5SCK7_MAUHU</name>
<accession>A0AAV5SCK7</accession>
<sequence>MSERENASNLQAQPLAANADWQRLQQQRAYLERQLAERVQLEQQLRELYGCLAACASPEDLQEQLERCRGLLARIFTAEGRAKRLPLQTSLLELDWERYGIDIAAYVAAEESLVAQCPPGTLD</sequence>
<proteinExistence type="predicted"/>
<organism evidence="1 2">
    <name type="scientific">Maudiozyma humilis</name>
    <name type="common">Sour dough yeast</name>
    <name type="synonym">Kazachstania humilis</name>
    <dbReference type="NCBI Taxonomy" id="51915"/>
    <lineage>
        <taxon>Eukaryota</taxon>
        <taxon>Fungi</taxon>
        <taxon>Dikarya</taxon>
        <taxon>Ascomycota</taxon>
        <taxon>Saccharomycotina</taxon>
        <taxon>Saccharomycetes</taxon>
        <taxon>Saccharomycetales</taxon>
        <taxon>Saccharomycetaceae</taxon>
        <taxon>Maudiozyma</taxon>
    </lineage>
</organism>
<protein>
    <submittedName>
        <fullName evidence="1">Uncharacterized protein</fullName>
    </submittedName>
</protein>
<gene>
    <name evidence="1" type="ORF">DAKH74_057990</name>
</gene>
<dbReference type="Proteomes" id="UP001377567">
    <property type="component" value="Unassembled WGS sequence"/>
</dbReference>
<reference evidence="1 2" key="1">
    <citation type="journal article" date="2023" name="Elife">
        <title>Identification of key yeast species and microbe-microbe interactions impacting larval growth of Drosophila in the wild.</title>
        <authorList>
            <person name="Mure A."/>
            <person name="Sugiura Y."/>
            <person name="Maeda R."/>
            <person name="Honda K."/>
            <person name="Sakurai N."/>
            <person name="Takahashi Y."/>
            <person name="Watada M."/>
            <person name="Katoh T."/>
            <person name="Gotoh A."/>
            <person name="Gotoh Y."/>
            <person name="Taniguchi I."/>
            <person name="Nakamura K."/>
            <person name="Hayashi T."/>
            <person name="Katayama T."/>
            <person name="Uemura T."/>
            <person name="Hattori Y."/>
        </authorList>
    </citation>
    <scope>NUCLEOTIDE SEQUENCE [LARGE SCALE GENOMIC DNA]</scope>
    <source>
        <strain evidence="1 2">KH-74</strain>
    </source>
</reference>
<dbReference type="AlphaFoldDB" id="A0AAV5SCK7"/>
<evidence type="ECO:0000313" key="2">
    <source>
        <dbReference type="Proteomes" id="UP001377567"/>
    </source>
</evidence>
<keyword evidence="2" id="KW-1185">Reference proteome</keyword>